<dbReference type="Proteomes" id="UP000828941">
    <property type="component" value="Chromosome 7"/>
</dbReference>
<evidence type="ECO:0000313" key="2">
    <source>
        <dbReference type="Proteomes" id="UP000828941"/>
    </source>
</evidence>
<organism evidence="1 2">
    <name type="scientific">Bauhinia variegata</name>
    <name type="common">Purple orchid tree</name>
    <name type="synonym">Phanera variegata</name>
    <dbReference type="NCBI Taxonomy" id="167791"/>
    <lineage>
        <taxon>Eukaryota</taxon>
        <taxon>Viridiplantae</taxon>
        <taxon>Streptophyta</taxon>
        <taxon>Embryophyta</taxon>
        <taxon>Tracheophyta</taxon>
        <taxon>Spermatophyta</taxon>
        <taxon>Magnoliopsida</taxon>
        <taxon>eudicotyledons</taxon>
        <taxon>Gunneridae</taxon>
        <taxon>Pentapetalae</taxon>
        <taxon>rosids</taxon>
        <taxon>fabids</taxon>
        <taxon>Fabales</taxon>
        <taxon>Fabaceae</taxon>
        <taxon>Cercidoideae</taxon>
        <taxon>Cercideae</taxon>
        <taxon>Bauhiniinae</taxon>
        <taxon>Bauhinia</taxon>
    </lineage>
</organism>
<proteinExistence type="predicted"/>
<protein>
    <submittedName>
        <fullName evidence="1">Uncharacterized protein</fullName>
    </submittedName>
</protein>
<gene>
    <name evidence="1" type="ORF">L6164_017635</name>
</gene>
<sequence>MEEAAVVIVGAGPAGLATSACLNKLFIPNIVLERDDSHSSLWKKRTYDRLKLHLGKEFCNLPHTPFPRSAPTFVPRIEFLRYLDNYVSRFNIIIRCNRSVESASLESNGRWKIIAKDTSSNATEVYIASFLVVATGENSSGYIPKVTGLDAYGGEYLHCNKYLNGRKWYGKNVLVVGCGNSGMEIAYDLSNWGVNASIVVRHPVHILTKEMVYVGMHLLKFLPVKVVDIIILMMCILMYRNLSKYGLRRPKEGPFFLKGKTGHSPTIDVGCVPKIKKGEIKVFPGVSNIKDKIVEFDDGRQEQFDAIIFATGYRSTVLKWLKDYKLLFDENGMPKQRPPNHWKGESGIYCAGFSRQGLAGISQDAQRIANDIHLGIVSRIPPTLAPVKEMEEIVMAKNM</sequence>
<comment type="caution">
    <text evidence="1">The sequence shown here is derived from an EMBL/GenBank/DDBJ whole genome shotgun (WGS) entry which is preliminary data.</text>
</comment>
<evidence type="ECO:0000313" key="1">
    <source>
        <dbReference type="EMBL" id="KAI4332753.1"/>
    </source>
</evidence>
<reference evidence="1 2" key="1">
    <citation type="journal article" date="2022" name="DNA Res.">
        <title>Chromosomal-level genome assembly of the orchid tree Bauhinia variegata (Leguminosae; Cercidoideae) supports the allotetraploid origin hypothesis of Bauhinia.</title>
        <authorList>
            <person name="Zhong Y."/>
            <person name="Chen Y."/>
            <person name="Zheng D."/>
            <person name="Pang J."/>
            <person name="Liu Y."/>
            <person name="Luo S."/>
            <person name="Meng S."/>
            <person name="Qian L."/>
            <person name="Wei D."/>
            <person name="Dai S."/>
            <person name="Zhou R."/>
        </authorList>
    </citation>
    <scope>NUCLEOTIDE SEQUENCE [LARGE SCALE GENOMIC DNA]</scope>
    <source>
        <strain evidence="1">BV-YZ2020</strain>
    </source>
</reference>
<name>A0ACB9N8R6_BAUVA</name>
<accession>A0ACB9N8R6</accession>
<keyword evidence="2" id="KW-1185">Reference proteome</keyword>
<dbReference type="EMBL" id="CM039432">
    <property type="protein sequence ID" value="KAI4332753.1"/>
    <property type="molecule type" value="Genomic_DNA"/>
</dbReference>